<keyword evidence="2" id="KW-1185">Reference proteome</keyword>
<protein>
    <submittedName>
        <fullName evidence="1">Uncharacterized protein</fullName>
    </submittedName>
</protein>
<dbReference type="InterPro" id="IPR046286">
    <property type="entry name" value="DUF6323"/>
</dbReference>
<dbReference type="Pfam" id="PF19848">
    <property type="entry name" value="DUF6323"/>
    <property type="match status" value="1"/>
</dbReference>
<reference evidence="1 2" key="1">
    <citation type="journal article" date="2018" name="Environ. Microbiol.">
        <title>Novel energy conservation strategies and behaviour of Pelotomaculum schinkii driving syntrophic propionate catabolism.</title>
        <authorList>
            <person name="Hidalgo-Ahumada C.A.P."/>
            <person name="Nobu M.K."/>
            <person name="Narihiro T."/>
            <person name="Tamaki H."/>
            <person name="Liu W.T."/>
            <person name="Kamagata Y."/>
            <person name="Stams A.J.M."/>
            <person name="Imachi H."/>
            <person name="Sousa D.Z."/>
        </authorList>
    </citation>
    <scope>NUCLEOTIDE SEQUENCE [LARGE SCALE GENOMIC DNA]</scope>
    <source>
        <strain evidence="1 2">HH</strain>
    </source>
</reference>
<sequence>MVLHSLLPFDILSTRTEIEQIIKCNEHSTQYGLVLTYNDAVQLVETRSEALRENGRIEIGSETIRKMITTFYHSSYINQQDYADTLNELLEIFYYMKNETLDLISDDELIELMRNYYENRCRGSLELLKHRELEKLARNLRFGVPDYANMDESDDEVLDEEEF</sequence>
<evidence type="ECO:0000313" key="1">
    <source>
        <dbReference type="EMBL" id="TEB05559.1"/>
    </source>
</evidence>
<evidence type="ECO:0000313" key="2">
    <source>
        <dbReference type="Proteomes" id="UP000298324"/>
    </source>
</evidence>
<proteinExistence type="predicted"/>
<accession>A0A4Y7RA19</accession>
<gene>
    <name evidence="1" type="ORF">Psch_02600</name>
</gene>
<dbReference type="RefSeq" id="WP_190240563.1">
    <property type="nucleotide sequence ID" value="NZ_QFGA01000002.1"/>
</dbReference>
<dbReference type="EMBL" id="QFGA01000002">
    <property type="protein sequence ID" value="TEB05559.1"/>
    <property type="molecule type" value="Genomic_DNA"/>
</dbReference>
<dbReference type="Proteomes" id="UP000298324">
    <property type="component" value="Unassembled WGS sequence"/>
</dbReference>
<comment type="caution">
    <text evidence="1">The sequence shown here is derived from an EMBL/GenBank/DDBJ whole genome shotgun (WGS) entry which is preliminary data.</text>
</comment>
<dbReference type="AlphaFoldDB" id="A0A4Y7RA19"/>
<name>A0A4Y7RA19_9FIRM</name>
<organism evidence="1 2">
    <name type="scientific">Pelotomaculum schinkii</name>
    <dbReference type="NCBI Taxonomy" id="78350"/>
    <lineage>
        <taxon>Bacteria</taxon>
        <taxon>Bacillati</taxon>
        <taxon>Bacillota</taxon>
        <taxon>Clostridia</taxon>
        <taxon>Eubacteriales</taxon>
        <taxon>Desulfotomaculaceae</taxon>
        <taxon>Pelotomaculum</taxon>
    </lineage>
</organism>